<accession>A0ABW5VDF0</accession>
<protein>
    <submittedName>
        <fullName evidence="2">App1 family protein</fullName>
    </submittedName>
</protein>
<feature type="domain" description="Phosphatidate phosphatase APP1 catalytic" evidence="1">
    <location>
        <begin position="137"/>
        <end position="295"/>
    </location>
</feature>
<evidence type="ECO:0000313" key="2">
    <source>
        <dbReference type="EMBL" id="MFD2789007.1"/>
    </source>
</evidence>
<comment type="caution">
    <text evidence="2">The sequence shown here is derived from an EMBL/GenBank/DDBJ whole genome shotgun (WGS) entry which is preliminary data.</text>
</comment>
<dbReference type="InterPro" id="IPR019236">
    <property type="entry name" value="APP1_cat"/>
</dbReference>
<dbReference type="EMBL" id="JBHUOK010000008">
    <property type="protein sequence ID" value="MFD2789007.1"/>
    <property type="molecule type" value="Genomic_DNA"/>
</dbReference>
<name>A0ABW5VDF0_9FLAO</name>
<sequence length="338" mass="39198">MGWFTTKDPLQIIAFQTYGTSRQLYIKGRALEDENIDLSKKNIFHLLINSWKRFETDVIGNAKLVLKLSNGLEYEFETDKEGYFLEKIQVEEHPFTCNEEGWLAYELSFLDTELKREIQLENRFPGEMLVPSATSDFGVISDIDDTILHTGLVSLLKWRVVYNTLFVTPGKRLPLAGAADFYHLLHRGASGKASNPIFYVSNSPWNLYRYLEFFLRNNNFPKGPILLRSLSSFFKRRKVETEESQSHKPREIMNILKNYPEVPFILIGDSGERDADIYMKIAQRFPDRVKAIYLRTVSHKKKMIRVKSLYADYKTVPVLLVADSDQAIAHAREHGFVR</sequence>
<dbReference type="RefSeq" id="WP_251809061.1">
    <property type="nucleotide sequence ID" value="NZ_CP166679.1"/>
</dbReference>
<keyword evidence="3" id="KW-1185">Reference proteome</keyword>
<dbReference type="PANTHER" id="PTHR28208">
    <property type="entry name" value="PHOSPHATIDATE PHOSPHATASE APP1"/>
    <property type="match status" value="1"/>
</dbReference>
<dbReference type="PANTHER" id="PTHR28208:SF3">
    <property type="entry name" value="PHOSPHATIDATE PHOSPHATASE APP1"/>
    <property type="match status" value="1"/>
</dbReference>
<dbReference type="Proteomes" id="UP001597532">
    <property type="component" value="Unassembled WGS sequence"/>
</dbReference>
<reference evidence="3" key="1">
    <citation type="journal article" date="2019" name="Int. J. Syst. Evol. Microbiol.">
        <title>The Global Catalogue of Microorganisms (GCM) 10K type strain sequencing project: providing services to taxonomists for standard genome sequencing and annotation.</title>
        <authorList>
            <consortium name="The Broad Institute Genomics Platform"/>
            <consortium name="The Broad Institute Genome Sequencing Center for Infectious Disease"/>
            <person name="Wu L."/>
            <person name="Ma J."/>
        </authorList>
    </citation>
    <scope>NUCLEOTIDE SEQUENCE [LARGE SCALE GENOMIC DNA]</scope>
    <source>
        <strain evidence="3">KCTC 52924</strain>
    </source>
</reference>
<gene>
    <name evidence="2" type="ORF">ACFS1K_04460</name>
</gene>
<dbReference type="InterPro" id="IPR052935">
    <property type="entry name" value="Mg2+_PAP"/>
</dbReference>
<proteinExistence type="predicted"/>
<dbReference type="Pfam" id="PF09949">
    <property type="entry name" value="APP1_cat"/>
    <property type="match status" value="1"/>
</dbReference>
<evidence type="ECO:0000259" key="1">
    <source>
        <dbReference type="Pfam" id="PF09949"/>
    </source>
</evidence>
<organism evidence="2 3">
    <name type="scientific">Arenibacter antarcticus</name>
    <dbReference type="NCBI Taxonomy" id="2040469"/>
    <lineage>
        <taxon>Bacteria</taxon>
        <taxon>Pseudomonadati</taxon>
        <taxon>Bacteroidota</taxon>
        <taxon>Flavobacteriia</taxon>
        <taxon>Flavobacteriales</taxon>
        <taxon>Flavobacteriaceae</taxon>
        <taxon>Arenibacter</taxon>
    </lineage>
</organism>
<evidence type="ECO:0000313" key="3">
    <source>
        <dbReference type="Proteomes" id="UP001597532"/>
    </source>
</evidence>